<dbReference type="EMBL" id="BMHB01000002">
    <property type="protein sequence ID" value="GGI15977.1"/>
    <property type="molecule type" value="Genomic_DNA"/>
</dbReference>
<accession>A0A8J3ASA8</accession>
<comment type="caution">
    <text evidence="1">The sequence shown here is derived from an EMBL/GenBank/DDBJ whole genome shotgun (WGS) entry which is preliminary data.</text>
</comment>
<name>A0A8J3ASA8_9BACI</name>
<protein>
    <submittedName>
        <fullName evidence="1">Uncharacterized protein</fullName>
    </submittedName>
</protein>
<organism evidence="1 2">
    <name type="scientific">Gottfriedia solisilvae</name>
    <dbReference type="NCBI Taxonomy" id="1516104"/>
    <lineage>
        <taxon>Bacteria</taxon>
        <taxon>Bacillati</taxon>
        <taxon>Bacillota</taxon>
        <taxon>Bacilli</taxon>
        <taxon>Bacillales</taxon>
        <taxon>Bacillaceae</taxon>
        <taxon>Gottfriedia</taxon>
    </lineage>
</organism>
<dbReference type="Proteomes" id="UP000626244">
    <property type="component" value="Unassembled WGS sequence"/>
</dbReference>
<proteinExistence type="predicted"/>
<evidence type="ECO:0000313" key="1">
    <source>
        <dbReference type="EMBL" id="GGI15977.1"/>
    </source>
</evidence>
<dbReference type="AlphaFoldDB" id="A0A8J3ASA8"/>
<sequence length="70" mass="8232">MAILVHSHFILILILKQLKSIFKQCTILLKKFYCHAKFFAKIEINKDTIYIGNNNFNINNSSEVKYVKIN</sequence>
<reference evidence="2" key="1">
    <citation type="journal article" date="2019" name="Int. J. Syst. Evol. Microbiol.">
        <title>The Global Catalogue of Microorganisms (GCM) 10K type strain sequencing project: providing services to taxonomists for standard genome sequencing and annotation.</title>
        <authorList>
            <consortium name="The Broad Institute Genomics Platform"/>
            <consortium name="The Broad Institute Genome Sequencing Center for Infectious Disease"/>
            <person name="Wu L."/>
            <person name="Ma J."/>
        </authorList>
    </citation>
    <scope>NUCLEOTIDE SEQUENCE [LARGE SCALE GENOMIC DNA]</scope>
    <source>
        <strain evidence="2">CGMCC 1.14993</strain>
    </source>
</reference>
<evidence type="ECO:0000313" key="2">
    <source>
        <dbReference type="Proteomes" id="UP000626244"/>
    </source>
</evidence>
<keyword evidence="2" id="KW-1185">Reference proteome</keyword>
<gene>
    <name evidence="1" type="ORF">GCM10007380_30660</name>
</gene>